<dbReference type="InterPro" id="IPR003661">
    <property type="entry name" value="HisK_dim/P_dom"/>
</dbReference>
<evidence type="ECO:0000256" key="6">
    <source>
        <dbReference type="ARBA" id="ARBA00022692"/>
    </source>
</evidence>
<gene>
    <name evidence="15" type="ORF">DXB93_01390</name>
    <name evidence="14" type="ORF">PM738_03385</name>
</gene>
<evidence type="ECO:0000313" key="14">
    <source>
        <dbReference type="EMBL" id="MDB7082832.1"/>
    </source>
</evidence>
<reference evidence="14" key="2">
    <citation type="submission" date="2023-01" db="EMBL/GenBank/DDBJ databases">
        <title>Human gut microbiome strain richness.</title>
        <authorList>
            <person name="Chen-Liaw A."/>
        </authorList>
    </citation>
    <scope>NUCLEOTIDE SEQUENCE</scope>
    <source>
        <strain evidence="14">1001217st2_G6_1001217B_191108</strain>
    </source>
</reference>
<evidence type="ECO:0000256" key="9">
    <source>
        <dbReference type="ARBA" id="ARBA00023012"/>
    </source>
</evidence>
<organism evidence="15 16">
    <name type="scientific">Thomasclavelia ramosa</name>
    <dbReference type="NCBI Taxonomy" id="1547"/>
    <lineage>
        <taxon>Bacteria</taxon>
        <taxon>Bacillati</taxon>
        <taxon>Bacillota</taxon>
        <taxon>Erysipelotrichia</taxon>
        <taxon>Erysipelotrichales</taxon>
        <taxon>Coprobacillaceae</taxon>
        <taxon>Thomasclavelia</taxon>
    </lineage>
</organism>
<dbReference type="InterPro" id="IPR005467">
    <property type="entry name" value="His_kinase_dom"/>
</dbReference>
<dbReference type="SUPFAM" id="SSF47384">
    <property type="entry name" value="Homodimeric domain of signal transducing histidine kinase"/>
    <property type="match status" value="1"/>
</dbReference>
<evidence type="ECO:0000256" key="8">
    <source>
        <dbReference type="ARBA" id="ARBA00022989"/>
    </source>
</evidence>
<dbReference type="SMART" id="SM00387">
    <property type="entry name" value="HATPase_c"/>
    <property type="match status" value="1"/>
</dbReference>
<dbReference type="Proteomes" id="UP000261032">
    <property type="component" value="Unassembled WGS sequence"/>
</dbReference>
<evidence type="ECO:0000256" key="4">
    <source>
        <dbReference type="ARBA" id="ARBA00022553"/>
    </source>
</evidence>
<dbReference type="PROSITE" id="PS50885">
    <property type="entry name" value="HAMP"/>
    <property type="match status" value="1"/>
</dbReference>
<dbReference type="PANTHER" id="PTHR45528:SF8">
    <property type="entry name" value="HISTIDINE KINASE"/>
    <property type="match status" value="1"/>
</dbReference>
<evidence type="ECO:0000256" key="3">
    <source>
        <dbReference type="ARBA" id="ARBA00012438"/>
    </source>
</evidence>
<dbReference type="PRINTS" id="PR00344">
    <property type="entry name" value="BCTRLSENSOR"/>
</dbReference>
<dbReference type="AlphaFoldDB" id="A0A3E3AHF4"/>
<dbReference type="CDD" id="cd06225">
    <property type="entry name" value="HAMP"/>
    <property type="match status" value="1"/>
</dbReference>
<feature type="domain" description="Histidine kinase" evidence="12">
    <location>
        <begin position="187"/>
        <end position="397"/>
    </location>
</feature>
<protein>
    <recommendedName>
        <fullName evidence="3">histidine kinase</fullName>
        <ecNumber evidence="3">2.7.13.3</ecNumber>
    </recommendedName>
</protein>
<reference evidence="15 16" key="1">
    <citation type="submission" date="2018-08" db="EMBL/GenBank/DDBJ databases">
        <title>A genome reference for cultivated species of the human gut microbiota.</title>
        <authorList>
            <person name="Zou Y."/>
            <person name="Xue W."/>
            <person name="Luo G."/>
        </authorList>
    </citation>
    <scope>NUCLEOTIDE SEQUENCE [LARGE SCALE GENOMIC DNA]</scope>
    <source>
        <strain evidence="15 16">OM06-4</strain>
    </source>
</reference>
<evidence type="ECO:0000256" key="2">
    <source>
        <dbReference type="ARBA" id="ARBA00004141"/>
    </source>
</evidence>
<dbReference type="Gene3D" id="6.10.340.10">
    <property type="match status" value="1"/>
</dbReference>
<name>A0A3E3AHF4_9FIRM</name>
<dbReference type="SMART" id="SM00388">
    <property type="entry name" value="HisKA"/>
    <property type="match status" value="1"/>
</dbReference>
<dbReference type="SUPFAM" id="SSF158472">
    <property type="entry name" value="HAMP domain-like"/>
    <property type="match status" value="1"/>
</dbReference>
<keyword evidence="5" id="KW-0808">Transferase</keyword>
<dbReference type="SMART" id="SM00304">
    <property type="entry name" value="HAMP"/>
    <property type="match status" value="1"/>
</dbReference>
<dbReference type="GO" id="GO:0005886">
    <property type="term" value="C:plasma membrane"/>
    <property type="evidence" value="ECO:0007669"/>
    <property type="project" value="TreeGrafter"/>
</dbReference>
<feature type="transmembrane region" description="Helical" evidence="11">
    <location>
        <begin position="89"/>
        <end position="114"/>
    </location>
</feature>
<sequence>MEKIKQQFYNMSLKKSLLLILSVALFLIIILSSTTVLLTSSLRQMILDNRTIHIAVDTAIISENITGTYEISPSNDEYQYSELANQDKFIYLSATVAMIALPTLYLVLGTIFIVKIYYRLKLALPIEQLNIGIANLTNNNLDFQITYNSNDELGRLCSTLEVMRNELIENNQKVWELLDQRKALTASVSHDLRTPITVLKGYLDYLLKNLPEKRVSDDVLLTTLKSMAHSSARLERYVECIQDIQKIEDIEISKTMVVGKDFLEEINNDFMIIAKNNHKDLVLEAKIVSKQLYLDKQIIFKILENLLNNAFRFANNGVKLTIMETVGYLEFVIQDDGPGFSKKDLENATTLFYSSQTNKGSFGIGLSISKILCEKHGGILKLLNNENGACAIVQIKK</sequence>
<dbReference type="InterPro" id="IPR036890">
    <property type="entry name" value="HATPase_C_sf"/>
</dbReference>
<dbReference type="PANTHER" id="PTHR45528">
    <property type="entry name" value="SENSOR HISTIDINE KINASE CPXA"/>
    <property type="match status" value="1"/>
</dbReference>
<evidence type="ECO:0000256" key="11">
    <source>
        <dbReference type="SAM" id="Phobius"/>
    </source>
</evidence>
<dbReference type="Pfam" id="PF00672">
    <property type="entry name" value="HAMP"/>
    <property type="match status" value="1"/>
</dbReference>
<comment type="catalytic activity">
    <reaction evidence="1">
        <text>ATP + protein L-histidine = ADP + protein N-phospho-L-histidine.</text>
        <dbReference type="EC" id="2.7.13.3"/>
    </reaction>
</comment>
<dbReference type="InterPro" id="IPR003594">
    <property type="entry name" value="HATPase_dom"/>
</dbReference>
<evidence type="ECO:0000256" key="1">
    <source>
        <dbReference type="ARBA" id="ARBA00000085"/>
    </source>
</evidence>
<dbReference type="EC" id="2.7.13.3" evidence="3"/>
<evidence type="ECO:0000256" key="10">
    <source>
        <dbReference type="ARBA" id="ARBA00023136"/>
    </source>
</evidence>
<evidence type="ECO:0000313" key="16">
    <source>
        <dbReference type="Proteomes" id="UP000261032"/>
    </source>
</evidence>
<keyword evidence="4" id="KW-0597">Phosphoprotein</keyword>
<comment type="subcellular location">
    <subcellularLocation>
        <location evidence="2">Membrane</location>
        <topology evidence="2">Multi-pass membrane protein</topology>
    </subcellularLocation>
</comment>
<keyword evidence="9" id="KW-0902">Two-component regulatory system</keyword>
<dbReference type="CDD" id="cd00082">
    <property type="entry name" value="HisKA"/>
    <property type="match status" value="1"/>
</dbReference>
<evidence type="ECO:0000256" key="7">
    <source>
        <dbReference type="ARBA" id="ARBA00022777"/>
    </source>
</evidence>
<dbReference type="Pfam" id="PF00512">
    <property type="entry name" value="HisKA"/>
    <property type="match status" value="1"/>
</dbReference>
<keyword evidence="6 11" id="KW-0812">Transmembrane</keyword>
<dbReference type="EMBL" id="QUSL01000001">
    <property type="protein sequence ID" value="RGD87339.1"/>
    <property type="molecule type" value="Genomic_DNA"/>
</dbReference>
<proteinExistence type="predicted"/>
<keyword evidence="7 15" id="KW-0418">Kinase</keyword>
<dbReference type="InterPro" id="IPR036097">
    <property type="entry name" value="HisK_dim/P_sf"/>
</dbReference>
<dbReference type="PROSITE" id="PS50109">
    <property type="entry name" value="HIS_KIN"/>
    <property type="match status" value="1"/>
</dbReference>
<dbReference type="RefSeq" id="WP_003538591.1">
    <property type="nucleotide sequence ID" value="NZ_AP031443.1"/>
</dbReference>
<comment type="caution">
    <text evidence="15">The sequence shown here is derived from an EMBL/GenBank/DDBJ whole genome shotgun (WGS) entry which is preliminary data.</text>
</comment>
<dbReference type="GO" id="GO:0000155">
    <property type="term" value="F:phosphorelay sensor kinase activity"/>
    <property type="evidence" value="ECO:0007669"/>
    <property type="project" value="InterPro"/>
</dbReference>
<dbReference type="EMBL" id="JAQLKE010000004">
    <property type="protein sequence ID" value="MDB7082832.1"/>
    <property type="molecule type" value="Genomic_DNA"/>
</dbReference>
<dbReference type="Gene3D" id="3.30.565.10">
    <property type="entry name" value="Histidine kinase-like ATPase, C-terminal domain"/>
    <property type="match status" value="1"/>
</dbReference>
<dbReference type="Pfam" id="PF02518">
    <property type="entry name" value="HATPase_c"/>
    <property type="match status" value="1"/>
</dbReference>
<dbReference type="InterPro" id="IPR003660">
    <property type="entry name" value="HAMP_dom"/>
</dbReference>
<dbReference type="Gene3D" id="1.10.287.130">
    <property type="match status" value="1"/>
</dbReference>
<accession>A0A3E3AHF4</accession>
<dbReference type="InterPro" id="IPR004358">
    <property type="entry name" value="Sig_transdc_His_kin-like_C"/>
</dbReference>
<keyword evidence="8 11" id="KW-1133">Transmembrane helix</keyword>
<evidence type="ECO:0000259" key="13">
    <source>
        <dbReference type="PROSITE" id="PS50885"/>
    </source>
</evidence>
<evidence type="ECO:0000256" key="5">
    <source>
        <dbReference type="ARBA" id="ARBA00022679"/>
    </source>
</evidence>
<dbReference type="GeneID" id="64196722"/>
<dbReference type="InterPro" id="IPR050398">
    <property type="entry name" value="HssS/ArlS-like"/>
</dbReference>
<evidence type="ECO:0000259" key="12">
    <source>
        <dbReference type="PROSITE" id="PS50109"/>
    </source>
</evidence>
<evidence type="ECO:0000313" key="15">
    <source>
        <dbReference type="EMBL" id="RGD87339.1"/>
    </source>
</evidence>
<dbReference type="Proteomes" id="UP001211987">
    <property type="component" value="Unassembled WGS sequence"/>
</dbReference>
<feature type="domain" description="HAMP" evidence="13">
    <location>
        <begin position="120"/>
        <end position="172"/>
    </location>
</feature>
<keyword evidence="10 11" id="KW-0472">Membrane</keyword>
<dbReference type="SUPFAM" id="SSF55874">
    <property type="entry name" value="ATPase domain of HSP90 chaperone/DNA topoisomerase II/histidine kinase"/>
    <property type="match status" value="1"/>
</dbReference>